<protein>
    <submittedName>
        <fullName evidence="2">Uncharacterized protein</fullName>
    </submittedName>
</protein>
<comment type="caution">
    <text evidence="2">The sequence shown here is derived from an EMBL/GenBank/DDBJ whole genome shotgun (WGS) entry which is preliminary data.</text>
</comment>
<keyword evidence="3" id="KW-1185">Reference proteome</keyword>
<name>A0A8H6NME0_9PEZI</name>
<dbReference type="AlphaFoldDB" id="A0A8H6NME0"/>
<feature type="coiled-coil region" evidence="1">
    <location>
        <begin position="108"/>
        <end position="149"/>
    </location>
</feature>
<evidence type="ECO:0000256" key="1">
    <source>
        <dbReference type="SAM" id="Coils"/>
    </source>
</evidence>
<dbReference type="EMBL" id="WIGM01000133">
    <property type="protein sequence ID" value="KAF6838143.1"/>
    <property type="molecule type" value="Genomic_DNA"/>
</dbReference>
<feature type="coiled-coil region" evidence="1">
    <location>
        <begin position="176"/>
        <end position="259"/>
    </location>
</feature>
<accession>A0A8H6NME0</accession>
<organism evidence="2 3">
    <name type="scientific">Colletotrichum musicola</name>
    <dbReference type="NCBI Taxonomy" id="2175873"/>
    <lineage>
        <taxon>Eukaryota</taxon>
        <taxon>Fungi</taxon>
        <taxon>Dikarya</taxon>
        <taxon>Ascomycota</taxon>
        <taxon>Pezizomycotina</taxon>
        <taxon>Sordariomycetes</taxon>
        <taxon>Hypocreomycetidae</taxon>
        <taxon>Glomerellales</taxon>
        <taxon>Glomerellaceae</taxon>
        <taxon>Colletotrichum</taxon>
        <taxon>Colletotrichum orchidearum species complex</taxon>
    </lineage>
</organism>
<sequence>MPSQLIIKNSKMSDMIFNILTLSSLMSICLCIAQVQIIRALQAIRGHVAALEVLLTESNVTKNVTSLYHHVCELDIGMADSGDVFMAVQSFFMVLGVCYSLRCFQLDLKAIKAEKAEILAELMDTKDKLAEARREILNERMAAKNKETKARDNFLADLIEVKDKEANAHFGLLDELREFEDKEAKARLEIQDLKNQIKEIKAENENVKDKLSLAEIRVTEGTKAVERSEEHVKEYQAAAAKAEERISESQVAAAKAEVRANDYQAAATMATIKADERISEYQVAAAKAEARADKSAADAEDRVSNQTKLAFDLSEVVKVQVEQTLAESVAVKKLVEQMTERLPRIETEAFRRGREAGLAEARQPAKK</sequence>
<reference evidence="2" key="1">
    <citation type="journal article" date="2020" name="Phytopathology">
        <title>Genome Sequence Resources of Colletotrichum truncatum, C. plurivorum, C. musicola, and C. sojae: Four Species Pathogenic to Soybean (Glycine max).</title>
        <authorList>
            <person name="Rogerio F."/>
            <person name="Boufleur T.R."/>
            <person name="Ciampi-Guillardi M."/>
            <person name="Sukno S.A."/>
            <person name="Thon M.R."/>
            <person name="Massola Junior N.S."/>
            <person name="Baroncelli R."/>
        </authorList>
    </citation>
    <scope>NUCLEOTIDE SEQUENCE</scope>
    <source>
        <strain evidence="2">LFN0074</strain>
    </source>
</reference>
<proteinExistence type="predicted"/>
<evidence type="ECO:0000313" key="2">
    <source>
        <dbReference type="EMBL" id="KAF6838143.1"/>
    </source>
</evidence>
<evidence type="ECO:0000313" key="3">
    <source>
        <dbReference type="Proteomes" id="UP000639643"/>
    </source>
</evidence>
<dbReference type="Proteomes" id="UP000639643">
    <property type="component" value="Unassembled WGS sequence"/>
</dbReference>
<keyword evidence="1" id="KW-0175">Coiled coil</keyword>
<gene>
    <name evidence="2" type="ORF">CMUS01_04766</name>
</gene>